<dbReference type="EMBL" id="JBEYXV010000004">
    <property type="protein sequence ID" value="MEU6821124.1"/>
    <property type="molecule type" value="Genomic_DNA"/>
</dbReference>
<reference evidence="3 4" key="1">
    <citation type="submission" date="2024-06" db="EMBL/GenBank/DDBJ databases">
        <title>The Natural Products Discovery Center: Release of the First 8490 Sequenced Strains for Exploring Actinobacteria Biosynthetic Diversity.</title>
        <authorList>
            <person name="Kalkreuter E."/>
            <person name="Kautsar S.A."/>
            <person name="Yang D."/>
            <person name="Bader C.D."/>
            <person name="Teijaro C.N."/>
            <person name="Fluegel L."/>
            <person name="Davis C.M."/>
            <person name="Simpson J.R."/>
            <person name="Lauterbach L."/>
            <person name="Steele A.D."/>
            <person name="Gui C."/>
            <person name="Meng S."/>
            <person name="Li G."/>
            <person name="Viehrig K."/>
            <person name="Ye F."/>
            <person name="Su P."/>
            <person name="Kiefer A.F."/>
            <person name="Nichols A."/>
            <person name="Cepeda A.J."/>
            <person name="Yan W."/>
            <person name="Fan B."/>
            <person name="Jiang Y."/>
            <person name="Adhikari A."/>
            <person name="Zheng C.-J."/>
            <person name="Schuster L."/>
            <person name="Cowan T.M."/>
            <person name="Smanski M.J."/>
            <person name="Chevrette M.G."/>
            <person name="De Carvalho L.P.S."/>
            <person name="Shen B."/>
        </authorList>
    </citation>
    <scope>NUCLEOTIDE SEQUENCE [LARGE SCALE GENOMIC DNA]</scope>
    <source>
        <strain evidence="3 4">NPDC046838</strain>
    </source>
</reference>
<accession>A0ABV3BJC9</accession>
<feature type="region of interest" description="Disordered" evidence="1">
    <location>
        <begin position="163"/>
        <end position="211"/>
    </location>
</feature>
<protein>
    <recommendedName>
        <fullName evidence="5">Secreted protein</fullName>
    </recommendedName>
</protein>
<feature type="signal peptide" evidence="2">
    <location>
        <begin position="1"/>
        <end position="29"/>
    </location>
</feature>
<gene>
    <name evidence="3" type="ORF">ABZ921_10875</name>
</gene>
<evidence type="ECO:0000313" key="4">
    <source>
        <dbReference type="Proteomes" id="UP001551176"/>
    </source>
</evidence>
<feature type="chain" id="PRO_5046593372" description="Secreted protein" evidence="2">
    <location>
        <begin position="30"/>
        <end position="211"/>
    </location>
</feature>
<dbReference type="Proteomes" id="UP001551176">
    <property type="component" value="Unassembled WGS sequence"/>
</dbReference>
<evidence type="ECO:0000256" key="2">
    <source>
        <dbReference type="SAM" id="SignalP"/>
    </source>
</evidence>
<proteinExistence type="predicted"/>
<name>A0ABV3BJC9_9ACTN</name>
<keyword evidence="2" id="KW-0732">Signal</keyword>
<keyword evidence="4" id="KW-1185">Reference proteome</keyword>
<evidence type="ECO:0008006" key="5">
    <source>
        <dbReference type="Google" id="ProtNLM"/>
    </source>
</evidence>
<organism evidence="3 4">
    <name type="scientific">Streptomyces atriruber</name>
    <dbReference type="NCBI Taxonomy" id="545121"/>
    <lineage>
        <taxon>Bacteria</taxon>
        <taxon>Bacillati</taxon>
        <taxon>Actinomycetota</taxon>
        <taxon>Actinomycetes</taxon>
        <taxon>Kitasatosporales</taxon>
        <taxon>Streptomycetaceae</taxon>
        <taxon>Streptomyces</taxon>
    </lineage>
</organism>
<sequence>MKRRRIVRSMGVMAAAIGLAFTSSGQAGAIAQTAITYDGASWCIYGQAAVDEAAFSGAVTFATHPGCGGYKTMPAHTLSVERVLLAYDMPNNKWYECNRTTPVQNTTASYSVSSNSNGHATCGLGQWYASFTAAYAWDGTAWRGAWVGSNNQWVPVSLAASSATKTNAPPSAPKTSAADAVKRGEVRRGSSTGPRIATDELLKPPAAPGGN</sequence>
<dbReference type="RefSeq" id="WP_359347120.1">
    <property type="nucleotide sequence ID" value="NZ_JBEYXV010000004.1"/>
</dbReference>
<comment type="caution">
    <text evidence="3">The sequence shown here is derived from an EMBL/GenBank/DDBJ whole genome shotgun (WGS) entry which is preliminary data.</text>
</comment>
<evidence type="ECO:0000256" key="1">
    <source>
        <dbReference type="SAM" id="MobiDB-lite"/>
    </source>
</evidence>
<evidence type="ECO:0000313" key="3">
    <source>
        <dbReference type="EMBL" id="MEU6821124.1"/>
    </source>
</evidence>